<protein>
    <recommendedName>
        <fullName evidence="1">AB hydrolase-1 domain-containing protein</fullName>
    </recommendedName>
</protein>
<dbReference type="InterPro" id="IPR000073">
    <property type="entry name" value="AB_hydrolase_1"/>
</dbReference>
<dbReference type="InterPro" id="IPR029058">
    <property type="entry name" value="AB_hydrolase_fold"/>
</dbReference>
<comment type="caution">
    <text evidence="2">The sequence shown here is derived from an EMBL/GenBank/DDBJ whole genome shotgun (WGS) entry which is preliminary data.</text>
</comment>
<dbReference type="Gene3D" id="3.40.50.1820">
    <property type="entry name" value="alpha/beta hydrolase"/>
    <property type="match status" value="1"/>
</dbReference>
<evidence type="ECO:0000313" key="3">
    <source>
        <dbReference type="Proteomes" id="UP000286045"/>
    </source>
</evidence>
<name>A0A439D299_9PEZI</name>
<organism evidence="2 3">
    <name type="scientific">Xylaria grammica</name>
    <dbReference type="NCBI Taxonomy" id="363999"/>
    <lineage>
        <taxon>Eukaryota</taxon>
        <taxon>Fungi</taxon>
        <taxon>Dikarya</taxon>
        <taxon>Ascomycota</taxon>
        <taxon>Pezizomycotina</taxon>
        <taxon>Sordariomycetes</taxon>
        <taxon>Xylariomycetidae</taxon>
        <taxon>Xylariales</taxon>
        <taxon>Xylariaceae</taxon>
        <taxon>Xylaria</taxon>
    </lineage>
</organism>
<reference evidence="2 3" key="1">
    <citation type="submission" date="2018-12" db="EMBL/GenBank/DDBJ databases">
        <title>Draft genome sequence of Xylaria grammica IHI A82.</title>
        <authorList>
            <person name="Buettner E."/>
            <person name="Kellner H."/>
        </authorList>
    </citation>
    <scope>NUCLEOTIDE SEQUENCE [LARGE SCALE GENOMIC DNA]</scope>
    <source>
        <strain evidence="2 3">IHI A82</strain>
    </source>
</reference>
<evidence type="ECO:0000259" key="1">
    <source>
        <dbReference type="Pfam" id="PF12697"/>
    </source>
</evidence>
<dbReference type="Proteomes" id="UP000286045">
    <property type="component" value="Unassembled WGS sequence"/>
</dbReference>
<dbReference type="PANTHER" id="PTHR37017:SF10">
    <property type="entry name" value="AB HYDROLASE-1 DOMAIN-CONTAINING PROTEIN"/>
    <property type="match status" value="1"/>
</dbReference>
<dbReference type="SUPFAM" id="SSF53474">
    <property type="entry name" value="alpha/beta-Hydrolases"/>
    <property type="match status" value="1"/>
</dbReference>
<evidence type="ECO:0000313" key="2">
    <source>
        <dbReference type="EMBL" id="RWA08565.1"/>
    </source>
</evidence>
<accession>A0A439D299</accession>
<sequence length="257" mass="27842">MAATQTKPTIFIVHGGWHVPGSYNKLVTALEAEGYEVHIPRLPSTNQVRPPNADLESDTTLIRSYAESLVRAGRNVVAVLHSYGGHVGSNALHGLGTEARAAQGLRGGVSHLIYMTAYAVAEGAATMDTVEKFGNMDLVPIAFDIAEDGTCVNRNPKVLLVGPGPDDADIDEYVGTFVRWNGNTLYQRSKHAAWREIPVSFIYATEDMTIPLHYQKSFVEGMEKAGRKVQTYELKSGHCPNFTATEGVVDIIKATAG</sequence>
<dbReference type="Pfam" id="PF12697">
    <property type="entry name" value="Abhydrolase_6"/>
    <property type="match status" value="1"/>
</dbReference>
<dbReference type="EMBL" id="RYZI01000193">
    <property type="protein sequence ID" value="RWA08565.1"/>
    <property type="molecule type" value="Genomic_DNA"/>
</dbReference>
<proteinExistence type="predicted"/>
<dbReference type="PANTHER" id="PTHR37017">
    <property type="entry name" value="AB HYDROLASE-1 DOMAIN-CONTAINING PROTEIN-RELATED"/>
    <property type="match status" value="1"/>
</dbReference>
<dbReference type="AlphaFoldDB" id="A0A439D299"/>
<feature type="domain" description="AB hydrolase-1" evidence="1">
    <location>
        <begin position="10"/>
        <end position="250"/>
    </location>
</feature>
<dbReference type="InterPro" id="IPR052897">
    <property type="entry name" value="Sec-Metab_Biosynth_Hydrolase"/>
</dbReference>
<gene>
    <name evidence="2" type="ORF">EKO27_g6533</name>
</gene>
<dbReference type="STRING" id="363999.A0A439D299"/>
<keyword evidence="3" id="KW-1185">Reference proteome</keyword>